<feature type="transmembrane region" description="Helical" evidence="5">
    <location>
        <begin position="6"/>
        <end position="29"/>
    </location>
</feature>
<evidence type="ECO:0000313" key="7">
    <source>
        <dbReference type="Proteomes" id="UP000515913"/>
    </source>
</evidence>
<keyword evidence="4 5" id="KW-0472">Membrane</keyword>
<dbReference type="NCBIfam" id="NF003243">
    <property type="entry name" value="PRK04201.1"/>
    <property type="match status" value="1"/>
</dbReference>
<dbReference type="AlphaFoldDB" id="A0A7G9GV84"/>
<name>A0A7G9GV84_9FUSO</name>
<keyword evidence="3 5" id="KW-1133">Transmembrane helix</keyword>
<reference evidence="6 7" key="1">
    <citation type="submission" date="2020-08" db="EMBL/GenBank/DDBJ databases">
        <authorList>
            <person name="Liu C."/>
            <person name="Sun Q."/>
        </authorList>
    </citation>
    <scope>NUCLEOTIDE SEQUENCE [LARGE SCALE GENOMIC DNA]</scope>
    <source>
        <strain evidence="6 7">NSJ-57</strain>
    </source>
</reference>
<evidence type="ECO:0000256" key="5">
    <source>
        <dbReference type="SAM" id="Phobius"/>
    </source>
</evidence>
<dbReference type="Pfam" id="PF02535">
    <property type="entry name" value="Zip"/>
    <property type="match status" value="2"/>
</dbReference>
<evidence type="ECO:0000313" key="6">
    <source>
        <dbReference type="EMBL" id="QNM14716.1"/>
    </source>
</evidence>
<gene>
    <name evidence="6" type="primary">zupT</name>
    <name evidence="6" type="ORF">H9Q81_07000</name>
</gene>
<organism evidence="6 7">
    <name type="scientific">Fusobacterium hominis</name>
    <dbReference type="NCBI Taxonomy" id="2764326"/>
    <lineage>
        <taxon>Bacteria</taxon>
        <taxon>Fusobacteriati</taxon>
        <taxon>Fusobacteriota</taxon>
        <taxon>Fusobacteriia</taxon>
        <taxon>Fusobacteriales</taxon>
        <taxon>Fusobacteriaceae</taxon>
        <taxon>Fusobacterium</taxon>
    </lineage>
</organism>
<evidence type="ECO:0000256" key="2">
    <source>
        <dbReference type="ARBA" id="ARBA00022692"/>
    </source>
</evidence>
<dbReference type="PANTHER" id="PTHR11040:SF205">
    <property type="entry name" value="ZINC TRANSPORTER ZUPT"/>
    <property type="match status" value="1"/>
</dbReference>
<feature type="transmembrane region" description="Helical" evidence="5">
    <location>
        <begin position="36"/>
        <end position="57"/>
    </location>
</feature>
<keyword evidence="2 5" id="KW-0812">Transmembrane</keyword>
<dbReference type="GO" id="GO:0005385">
    <property type="term" value="F:zinc ion transmembrane transporter activity"/>
    <property type="evidence" value="ECO:0007669"/>
    <property type="project" value="TreeGrafter"/>
</dbReference>
<protein>
    <submittedName>
        <fullName evidence="6">Zinc transporter ZupT</fullName>
    </submittedName>
</protein>
<accession>A0A7G9GV84</accession>
<dbReference type="GO" id="GO:0016020">
    <property type="term" value="C:membrane"/>
    <property type="evidence" value="ECO:0007669"/>
    <property type="project" value="UniProtKB-SubCell"/>
</dbReference>
<dbReference type="PANTHER" id="PTHR11040">
    <property type="entry name" value="ZINC/IRON TRANSPORTER"/>
    <property type="match status" value="1"/>
</dbReference>
<dbReference type="EMBL" id="CP060637">
    <property type="protein sequence ID" value="QNM14716.1"/>
    <property type="molecule type" value="Genomic_DNA"/>
</dbReference>
<evidence type="ECO:0000256" key="3">
    <source>
        <dbReference type="ARBA" id="ARBA00022989"/>
    </source>
</evidence>
<feature type="transmembrane region" description="Helical" evidence="5">
    <location>
        <begin position="241"/>
        <end position="261"/>
    </location>
</feature>
<sequence>MELENLIVAFILTLLAGLAMGVGGLLGFIGSRKNTNFFSCSVGFAAGVMLYAAFVEILPESMESLEQMFPGVKGKLIASGAFFGGIIFMLITEKFCLPHHHDSHHHIHDSKEKDASMYRMGIMTAIAIAIHNFPEGFAIFTSALKDTKLGISVAVAIAIHNVAVGIAVSAPIYYATSNKKKAFGAALLSGMSEPLGALLGYWALKDYLDDAIFGFVLAIVAGIMVYVSLDELIPSAQKGDNHIGTYALVAGMFVMAITLIFI</sequence>
<dbReference type="InterPro" id="IPR003689">
    <property type="entry name" value="ZIP"/>
</dbReference>
<dbReference type="RefSeq" id="WP_187422692.1">
    <property type="nucleotide sequence ID" value="NZ_CP060637.1"/>
</dbReference>
<feature type="transmembrane region" description="Helical" evidence="5">
    <location>
        <begin position="153"/>
        <end position="175"/>
    </location>
</feature>
<feature type="transmembrane region" description="Helical" evidence="5">
    <location>
        <begin position="210"/>
        <end position="229"/>
    </location>
</feature>
<dbReference type="KEGG" id="fho:H9Q81_07000"/>
<comment type="subcellular location">
    <subcellularLocation>
        <location evidence="1">Membrane</location>
        <topology evidence="1">Multi-pass membrane protein</topology>
    </subcellularLocation>
</comment>
<feature type="transmembrane region" description="Helical" evidence="5">
    <location>
        <begin position="182"/>
        <end position="204"/>
    </location>
</feature>
<feature type="transmembrane region" description="Helical" evidence="5">
    <location>
        <begin position="77"/>
        <end position="97"/>
    </location>
</feature>
<evidence type="ECO:0000256" key="1">
    <source>
        <dbReference type="ARBA" id="ARBA00004141"/>
    </source>
</evidence>
<feature type="transmembrane region" description="Helical" evidence="5">
    <location>
        <begin position="117"/>
        <end position="133"/>
    </location>
</feature>
<dbReference type="Proteomes" id="UP000515913">
    <property type="component" value="Chromosome"/>
</dbReference>
<keyword evidence="7" id="KW-1185">Reference proteome</keyword>
<proteinExistence type="predicted"/>
<evidence type="ECO:0000256" key="4">
    <source>
        <dbReference type="ARBA" id="ARBA00023136"/>
    </source>
</evidence>